<accession>A0A1I2KKV4</accession>
<organism evidence="1 2">
    <name type="scientific">Thermoflexibacter ruber</name>
    <dbReference type="NCBI Taxonomy" id="1003"/>
    <lineage>
        <taxon>Bacteria</taxon>
        <taxon>Pseudomonadati</taxon>
        <taxon>Bacteroidota</taxon>
        <taxon>Cytophagia</taxon>
        <taxon>Cytophagales</taxon>
        <taxon>Thermoflexibacteraceae</taxon>
        <taxon>Thermoflexibacter</taxon>
    </lineage>
</organism>
<dbReference type="STRING" id="1003.SAMN04488541_11231"/>
<gene>
    <name evidence="1" type="ORF">SAMN04488541_11231</name>
</gene>
<dbReference type="Proteomes" id="UP000199513">
    <property type="component" value="Unassembled WGS sequence"/>
</dbReference>
<dbReference type="Gene3D" id="2.180.10.10">
    <property type="entry name" value="RHS repeat-associated core"/>
    <property type="match status" value="1"/>
</dbReference>
<evidence type="ECO:0000313" key="1">
    <source>
        <dbReference type="EMBL" id="SFF65576.1"/>
    </source>
</evidence>
<dbReference type="AlphaFoldDB" id="A0A1I2KKV4"/>
<keyword evidence="2" id="KW-1185">Reference proteome</keyword>
<proteinExistence type="predicted"/>
<sequence length="307" mass="34379">TELGLHHYDFSARSYDYQINRTTTLDPHGDRYVSVSPYSFLNNNPLRYIDPTGRDVTVHSEDYISMSGQDARNTLAGLKKVSKERGWNRQSNDENSSKKCIPCEKFMEKVLKPVKEFFKEFVSQFNPAEDKKEMYESVKQGEPAAIKKKEKREQQTKLLAAIPTSIPEVSPYIAISVGKQSQEQKQFSGYWTTMITTSGLYSTIGYDRTYAWGSPKTSYSISMGVIIGSHDGIEGWGVGWGAGAGRFGFESSRGVNLDYPPFSIPYPKPQMPIGVQWGNTATVGLTYSNTPAYVTGNLGYTFKLPLD</sequence>
<protein>
    <submittedName>
        <fullName evidence="1">RHS repeat-associated core domain-containing protein</fullName>
    </submittedName>
</protein>
<dbReference type="EMBL" id="FONY01000123">
    <property type="protein sequence ID" value="SFF65576.1"/>
    <property type="molecule type" value="Genomic_DNA"/>
</dbReference>
<reference evidence="2" key="1">
    <citation type="submission" date="2016-10" db="EMBL/GenBank/DDBJ databases">
        <authorList>
            <person name="Varghese N."/>
            <person name="Submissions S."/>
        </authorList>
    </citation>
    <scope>NUCLEOTIDE SEQUENCE [LARGE SCALE GENOMIC DNA]</scope>
    <source>
        <strain>GEY</strain>
        <strain evidence="2">DSM 9560</strain>
    </source>
</reference>
<evidence type="ECO:0000313" key="2">
    <source>
        <dbReference type="Proteomes" id="UP000199513"/>
    </source>
</evidence>
<name>A0A1I2KKV4_9BACT</name>
<feature type="non-terminal residue" evidence="1">
    <location>
        <position position="1"/>
    </location>
</feature>